<evidence type="ECO:0000256" key="1">
    <source>
        <dbReference type="SAM" id="Phobius"/>
    </source>
</evidence>
<feature type="transmembrane region" description="Helical" evidence="1">
    <location>
        <begin position="188"/>
        <end position="207"/>
    </location>
</feature>
<dbReference type="RefSeq" id="WP_170864528.1">
    <property type="nucleotide sequence ID" value="NZ_FQYP01000001.1"/>
</dbReference>
<dbReference type="Pfam" id="PF12412">
    <property type="entry name" value="DUF3667"/>
    <property type="match status" value="1"/>
</dbReference>
<accession>A0A1M6AQ11</accession>
<feature type="transmembrane region" description="Helical" evidence="1">
    <location>
        <begin position="156"/>
        <end position="176"/>
    </location>
</feature>
<dbReference type="STRING" id="570521.SAMN04488508_101413"/>
<protein>
    <recommendedName>
        <fullName evidence="4">Zinc-ribbon domain-containing protein</fullName>
    </recommendedName>
</protein>
<name>A0A1M6AQ11_9FLAO</name>
<feature type="transmembrane region" description="Helical" evidence="1">
    <location>
        <begin position="75"/>
        <end position="96"/>
    </location>
</feature>
<evidence type="ECO:0000313" key="3">
    <source>
        <dbReference type="Proteomes" id="UP000184432"/>
    </source>
</evidence>
<keyword evidence="1" id="KW-0812">Transmembrane</keyword>
<organism evidence="2 3">
    <name type="scientific">Aquimarina spongiae</name>
    <dbReference type="NCBI Taxonomy" id="570521"/>
    <lineage>
        <taxon>Bacteria</taxon>
        <taxon>Pseudomonadati</taxon>
        <taxon>Bacteroidota</taxon>
        <taxon>Flavobacteriia</taxon>
        <taxon>Flavobacteriales</taxon>
        <taxon>Flavobacteriaceae</taxon>
        <taxon>Aquimarina</taxon>
    </lineage>
</organism>
<dbReference type="InterPro" id="IPR022134">
    <property type="entry name" value="DUF3667"/>
</dbReference>
<evidence type="ECO:0008006" key="4">
    <source>
        <dbReference type="Google" id="ProtNLM"/>
    </source>
</evidence>
<dbReference type="EMBL" id="FQYP01000001">
    <property type="protein sequence ID" value="SHI38566.1"/>
    <property type="molecule type" value="Genomic_DNA"/>
</dbReference>
<evidence type="ECO:0000313" key="2">
    <source>
        <dbReference type="EMBL" id="SHI38566.1"/>
    </source>
</evidence>
<keyword evidence="3" id="KW-1185">Reference proteome</keyword>
<feature type="transmembrane region" description="Helical" evidence="1">
    <location>
        <begin position="249"/>
        <end position="275"/>
    </location>
</feature>
<feature type="transmembrane region" description="Helical" evidence="1">
    <location>
        <begin position="213"/>
        <end position="229"/>
    </location>
</feature>
<dbReference type="AlphaFoldDB" id="A0A1M6AQ11"/>
<reference evidence="3" key="1">
    <citation type="submission" date="2016-11" db="EMBL/GenBank/DDBJ databases">
        <authorList>
            <person name="Varghese N."/>
            <person name="Submissions S."/>
        </authorList>
    </citation>
    <scope>NUCLEOTIDE SEQUENCE [LARGE SCALE GENOMIC DNA]</scope>
    <source>
        <strain evidence="3">DSM 22623</strain>
    </source>
</reference>
<proteinExistence type="predicted"/>
<dbReference type="Proteomes" id="UP000184432">
    <property type="component" value="Unassembled WGS sequence"/>
</dbReference>
<keyword evidence="1" id="KW-1133">Transmembrane helix</keyword>
<sequence>MNCKNCGHQLEEGLGYCNNCGAKVISERITLKQLRNDFFNDVLGLDNLFLRTIRIFVVAPYQVILDYVAGTRKRYINPFAFLAIVAAISTFVFNTFSEEYISRIDLTQDESMYEDIFAMINPGRDKNSAEYQQEYIEYRDSSIEASRNMYTLLLRYFNISVFLFTPVYALLAFLVFGSKPFNYGEHLVANAYLVAFGLLIGTLFFLASVAIHPSIYMYSSIITIAYYLISYKKIAELSIKGILFKFLKFILLSIGFLIVIGFVAVILGFLGALIYNKLS</sequence>
<keyword evidence="1" id="KW-0472">Membrane</keyword>
<gene>
    <name evidence="2" type="ORF">SAMN04488508_101413</name>
</gene>